<protein>
    <submittedName>
        <fullName evidence="2">Uncharacterized protein</fullName>
    </submittedName>
</protein>
<accession>A0A0W8EAT7</accession>
<proteinExistence type="predicted"/>
<sequence length="75" mass="8648">MLGTVPTPHHPVSSEDEIPGTVHERTCPSDPARGRSEYSQPGITEAFLYRRKRDPSSCRRWDIRRVKGEDDRHSF</sequence>
<evidence type="ECO:0000313" key="2">
    <source>
        <dbReference type="EMBL" id="KUG05597.1"/>
    </source>
</evidence>
<organism evidence="2">
    <name type="scientific">hydrocarbon metagenome</name>
    <dbReference type="NCBI Taxonomy" id="938273"/>
    <lineage>
        <taxon>unclassified sequences</taxon>
        <taxon>metagenomes</taxon>
        <taxon>ecological metagenomes</taxon>
    </lineage>
</organism>
<dbReference type="AlphaFoldDB" id="A0A0W8EAT7"/>
<gene>
    <name evidence="2" type="ORF">ASZ90_016966</name>
</gene>
<reference evidence="2" key="1">
    <citation type="journal article" date="2015" name="Proc. Natl. Acad. Sci. U.S.A.">
        <title>Networks of energetic and metabolic interactions define dynamics in microbial communities.</title>
        <authorList>
            <person name="Embree M."/>
            <person name="Liu J.K."/>
            <person name="Al-Bassam M.M."/>
            <person name="Zengler K."/>
        </authorList>
    </citation>
    <scope>NUCLEOTIDE SEQUENCE</scope>
</reference>
<comment type="caution">
    <text evidence="2">The sequence shown here is derived from an EMBL/GenBank/DDBJ whole genome shotgun (WGS) entry which is preliminary data.</text>
</comment>
<dbReference type="EMBL" id="LNQE01001797">
    <property type="protein sequence ID" value="KUG05597.1"/>
    <property type="molecule type" value="Genomic_DNA"/>
</dbReference>
<evidence type="ECO:0000256" key="1">
    <source>
        <dbReference type="SAM" id="MobiDB-lite"/>
    </source>
</evidence>
<feature type="compositionally biased region" description="Basic and acidic residues" evidence="1">
    <location>
        <begin position="22"/>
        <end position="36"/>
    </location>
</feature>
<name>A0A0W8EAT7_9ZZZZ</name>
<feature type="region of interest" description="Disordered" evidence="1">
    <location>
        <begin position="1"/>
        <end position="40"/>
    </location>
</feature>